<dbReference type="Gene3D" id="1.10.150.50">
    <property type="entry name" value="Transcription Factor, Ets-1"/>
    <property type="match status" value="1"/>
</dbReference>
<keyword evidence="10" id="KW-1185">Reference proteome</keyword>
<dbReference type="InterPro" id="IPR036390">
    <property type="entry name" value="WH_DNA-bd_sf"/>
</dbReference>
<evidence type="ECO:0000259" key="7">
    <source>
        <dbReference type="PROSITE" id="PS50061"/>
    </source>
</evidence>
<evidence type="ECO:0008006" key="11">
    <source>
        <dbReference type="Google" id="ProtNLM"/>
    </source>
</evidence>
<dbReference type="PROSITE" id="PS50061">
    <property type="entry name" value="ETS_DOMAIN_3"/>
    <property type="match status" value="1"/>
</dbReference>
<evidence type="ECO:0000313" key="9">
    <source>
        <dbReference type="EMBL" id="KAJ9598279.1"/>
    </source>
</evidence>
<dbReference type="PROSITE" id="PS00346">
    <property type="entry name" value="ETS_DOMAIN_2"/>
    <property type="match status" value="1"/>
</dbReference>
<evidence type="ECO:0000256" key="5">
    <source>
        <dbReference type="ARBA" id="ARBA00023242"/>
    </source>
</evidence>
<dbReference type="PROSITE" id="PS51433">
    <property type="entry name" value="PNT"/>
    <property type="match status" value="1"/>
</dbReference>
<dbReference type="FunFam" id="3.10.20.90:FF:000251">
    <property type="entry name" value="DNA-binding protein Ets97D"/>
    <property type="match status" value="1"/>
</dbReference>
<dbReference type="Gene3D" id="3.10.20.90">
    <property type="entry name" value="Phosphatidylinositol 3-kinase Catalytic Subunit, Chain A, domain 1"/>
    <property type="match status" value="1"/>
</dbReference>
<dbReference type="Proteomes" id="UP001233999">
    <property type="component" value="Unassembled WGS sequence"/>
</dbReference>
<dbReference type="EMBL" id="JASPKZ010001231">
    <property type="protein sequence ID" value="KAJ9598279.1"/>
    <property type="molecule type" value="Genomic_DNA"/>
</dbReference>
<gene>
    <name evidence="9" type="ORF">L9F63_011043</name>
</gene>
<accession>A0AAD8AFX1</accession>
<dbReference type="InterPro" id="IPR013761">
    <property type="entry name" value="SAM/pointed_sf"/>
</dbReference>
<organism evidence="9 10">
    <name type="scientific">Diploptera punctata</name>
    <name type="common">Pacific beetle cockroach</name>
    <dbReference type="NCBI Taxonomy" id="6984"/>
    <lineage>
        <taxon>Eukaryota</taxon>
        <taxon>Metazoa</taxon>
        <taxon>Ecdysozoa</taxon>
        <taxon>Arthropoda</taxon>
        <taxon>Hexapoda</taxon>
        <taxon>Insecta</taxon>
        <taxon>Pterygota</taxon>
        <taxon>Neoptera</taxon>
        <taxon>Polyneoptera</taxon>
        <taxon>Dictyoptera</taxon>
        <taxon>Blattodea</taxon>
        <taxon>Blaberoidea</taxon>
        <taxon>Blaberidae</taxon>
        <taxon>Diplopterinae</taxon>
        <taxon>Diploptera</taxon>
    </lineage>
</organism>
<dbReference type="PROSITE" id="PS00345">
    <property type="entry name" value="ETS_DOMAIN_1"/>
    <property type="match status" value="1"/>
</dbReference>
<proteinExistence type="inferred from homology"/>
<dbReference type="CDD" id="cd08534">
    <property type="entry name" value="SAM_PNT-GABP-alpha"/>
    <property type="match status" value="1"/>
</dbReference>
<dbReference type="InterPro" id="IPR003118">
    <property type="entry name" value="Pointed_dom"/>
</dbReference>
<dbReference type="FunFam" id="1.10.150.50:FF:000039">
    <property type="entry name" value="GA-binding protein alpha chain, putative"/>
    <property type="match status" value="1"/>
</dbReference>
<dbReference type="PRINTS" id="PR00454">
    <property type="entry name" value="ETSDOMAIN"/>
</dbReference>
<evidence type="ECO:0000256" key="1">
    <source>
        <dbReference type="ARBA" id="ARBA00004123"/>
    </source>
</evidence>
<evidence type="ECO:0000259" key="8">
    <source>
        <dbReference type="PROSITE" id="PS51433"/>
    </source>
</evidence>
<dbReference type="Pfam" id="PF11620">
    <property type="entry name" value="GABP-alpha"/>
    <property type="match status" value="1"/>
</dbReference>
<dbReference type="FunFam" id="1.10.10.10:FF:000200">
    <property type="entry name" value="GA-binding protein alpha chain, putative"/>
    <property type="match status" value="1"/>
</dbReference>
<dbReference type="GO" id="GO:0030154">
    <property type="term" value="P:cell differentiation"/>
    <property type="evidence" value="ECO:0007669"/>
    <property type="project" value="TreeGrafter"/>
</dbReference>
<dbReference type="InterPro" id="IPR024668">
    <property type="entry name" value="GABP_asu_N"/>
</dbReference>
<comment type="similarity">
    <text evidence="2 6">Belongs to the ETS family.</text>
</comment>
<sequence>MDQHAVFILKGDGSGKKIYALASDSRKRFCFDGSKAHELIEPEDADIFCKRIKLEQPDIDTETMLPEEACTLVAEFQDENGDSIVSDDAIAEVVMGVEEGVISGNELELVQTEEVVTSLTVPGGTEESVDTISAVTIGEADEITQVTAQSLEGDDEAAGILIQHMDVREPLSTLRTLLEERLGIELTDYSIWLQDTSMLEGHKNLVEQCIQGEGLVQINVQIKTDGDLKKINIVDVLKPAPEYLALAAEQGILTDDQSFSNDIYEASVAKENCVRWVVDSNFKKEQERLKIPTDPKEWSVAHVRLWLQWAVRHFSLVRVQLSDWNITGKQLCQMTSDEFHAKVPVDPGDTFWTHLELLRKCKFVAVRQKNTDNVQYVARPEGQQIRGRQARQTKLGKLPRIIGLPLSVVESGTMGCGNRTGNNGQIQLWQFLLELLTDKEHRDVIQWIGNDGEFKLNNPEMVAQLWGERKNKPTMNYEKLSRALRYYYDGDMIAKVHGKRFVYKFVCDLKQLLGYSASELNRLVEECDIVSGQGWLFKSSRA</sequence>
<keyword evidence="3" id="KW-0597">Phosphoprotein</keyword>
<feature type="domain" description="ETS" evidence="7">
    <location>
        <begin position="426"/>
        <end position="506"/>
    </location>
</feature>
<dbReference type="GO" id="GO:0005634">
    <property type="term" value="C:nucleus"/>
    <property type="evidence" value="ECO:0007669"/>
    <property type="project" value="UniProtKB-SubCell"/>
</dbReference>
<dbReference type="PANTHER" id="PTHR11849:SF195">
    <property type="entry name" value="GA-BINDING PROTEIN ALPHA CHAIN"/>
    <property type="match status" value="1"/>
</dbReference>
<evidence type="ECO:0000256" key="2">
    <source>
        <dbReference type="ARBA" id="ARBA00005562"/>
    </source>
</evidence>
<dbReference type="GO" id="GO:0043565">
    <property type="term" value="F:sequence-specific DNA binding"/>
    <property type="evidence" value="ECO:0007669"/>
    <property type="project" value="InterPro"/>
</dbReference>
<dbReference type="GO" id="GO:0000981">
    <property type="term" value="F:DNA-binding transcription factor activity, RNA polymerase II-specific"/>
    <property type="evidence" value="ECO:0007669"/>
    <property type="project" value="TreeGrafter"/>
</dbReference>
<comment type="subcellular location">
    <subcellularLocation>
        <location evidence="1 6">Nucleus</location>
    </subcellularLocation>
</comment>
<evidence type="ECO:0000313" key="10">
    <source>
        <dbReference type="Proteomes" id="UP001233999"/>
    </source>
</evidence>
<feature type="non-terminal residue" evidence="9">
    <location>
        <position position="542"/>
    </location>
</feature>
<dbReference type="InterPro" id="IPR000418">
    <property type="entry name" value="Ets_dom"/>
</dbReference>
<dbReference type="SMART" id="SM00251">
    <property type="entry name" value="SAM_PNT"/>
    <property type="match status" value="1"/>
</dbReference>
<reference evidence="9" key="1">
    <citation type="journal article" date="2023" name="IScience">
        <title>Live-bearing cockroach genome reveals convergent evolutionary mechanisms linked to viviparity in insects and beyond.</title>
        <authorList>
            <person name="Fouks B."/>
            <person name="Harrison M.C."/>
            <person name="Mikhailova A.A."/>
            <person name="Marchal E."/>
            <person name="English S."/>
            <person name="Carruthers M."/>
            <person name="Jennings E.C."/>
            <person name="Chiamaka E.L."/>
            <person name="Frigard R.A."/>
            <person name="Pippel M."/>
            <person name="Attardo G.M."/>
            <person name="Benoit J.B."/>
            <person name="Bornberg-Bauer E."/>
            <person name="Tobe S.S."/>
        </authorList>
    </citation>
    <scope>NUCLEOTIDE SEQUENCE</scope>
    <source>
        <strain evidence="9">Stay&amp;Tobe</strain>
    </source>
</reference>
<dbReference type="AlphaFoldDB" id="A0AAD8AFX1"/>
<dbReference type="SMART" id="SM00413">
    <property type="entry name" value="ETS"/>
    <property type="match status" value="1"/>
</dbReference>
<dbReference type="Pfam" id="PF00178">
    <property type="entry name" value="Ets"/>
    <property type="match status" value="1"/>
</dbReference>
<comment type="caution">
    <text evidence="9">The sequence shown here is derived from an EMBL/GenBank/DDBJ whole genome shotgun (WGS) entry which is preliminary data.</text>
</comment>
<dbReference type="SUPFAM" id="SSF46785">
    <property type="entry name" value="Winged helix' DNA-binding domain"/>
    <property type="match status" value="1"/>
</dbReference>
<keyword evidence="4 6" id="KW-0238">DNA-binding</keyword>
<evidence type="ECO:0000256" key="6">
    <source>
        <dbReference type="RuleBase" id="RU004019"/>
    </source>
</evidence>
<dbReference type="InterPro" id="IPR036388">
    <property type="entry name" value="WH-like_DNA-bd_sf"/>
</dbReference>
<dbReference type="InterPro" id="IPR046328">
    <property type="entry name" value="ETS_fam"/>
</dbReference>
<evidence type="ECO:0000256" key="3">
    <source>
        <dbReference type="ARBA" id="ARBA00022553"/>
    </source>
</evidence>
<protein>
    <recommendedName>
        <fullName evidence="11">DNA-binding protein Ets97D</fullName>
    </recommendedName>
</protein>
<dbReference type="PANTHER" id="PTHR11849">
    <property type="entry name" value="ETS"/>
    <property type="match status" value="1"/>
</dbReference>
<dbReference type="Gene3D" id="1.10.10.10">
    <property type="entry name" value="Winged helix-like DNA-binding domain superfamily/Winged helix DNA-binding domain"/>
    <property type="match status" value="1"/>
</dbReference>
<keyword evidence="5 6" id="KW-0539">Nucleus</keyword>
<dbReference type="SUPFAM" id="SSF47769">
    <property type="entry name" value="SAM/Pointed domain"/>
    <property type="match status" value="1"/>
</dbReference>
<name>A0AAD8AFX1_DIPPU</name>
<evidence type="ECO:0000256" key="4">
    <source>
        <dbReference type="ARBA" id="ARBA00023125"/>
    </source>
</evidence>
<reference evidence="9" key="2">
    <citation type="submission" date="2023-05" db="EMBL/GenBank/DDBJ databases">
        <authorList>
            <person name="Fouks B."/>
        </authorList>
    </citation>
    <scope>NUCLEOTIDE SEQUENCE</scope>
    <source>
        <strain evidence="9">Stay&amp;Tobe</strain>
        <tissue evidence="9">Testes</tissue>
    </source>
</reference>
<dbReference type="Pfam" id="PF02198">
    <property type="entry name" value="SAM_PNT"/>
    <property type="match status" value="1"/>
</dbReference>
<feature type="domain" description="PNT" evidence="8">
    <location>
        <begin position="277"/>
        <end position="362"/>
    </location>
</feature>